<dbReference type="EMBL" id="JAUEPO010000001">
    <property type="protein sequence ID" value="KAK3337032.1"/>
    <property type="molecule type" value="Genomic_DNA"/>
</dbReference>
<comment type="caution">
    <text evidence="2">The sequence shown here is derived from an EMBL/GenBank/DDBJ whole genome shotgun (WGS) entry which is preliminary data.</text>
</comment>
<feature type="chain" id="PRO_5041999700" description="Secreted protein" evidence="1">
    <location>
        <begin position="28"/>
        <end position="106"/>
    </location>
</feature>
<accession>A0AAE0J5S2</accession>
<evidence type="ECO:0000313" key="2">
    <source>
        <dbReference type="EMBL" id="KAK3337032.1"/>
    </source>
</evidence>
<organism evidence="2 3">
    <name type="scientific">Cercophora scortea</name>
    <dbReference type="NCBI Taxonomy" id="314031"/>
    <lineage>
        <taxon>Eukaryota</taxon>
        <taxon>Fungi</taxon>
        <taxon>Dikarya</taxon>
        <taxon>Ascomycota</taxon>
        <taxon>Pezizomycotina</taxon>
        <taxon>Sordariomycetes</taxon>
        <taxon>Sordariomycetidae</taxon>
        <taxon>Sordariales</taxon>
        <taxon>Lasiosphaeriaceae</taxon>
        <taxon>Cercophora</taxon>
    </lineage>
</organism>
<dbReference type="Proteomes" id="UP001286456">
    <property type="component" value="Unassembled WGS sequence"/>
</dbReference>
<sequence>MQLPHPPNVALSCLPVEVFCLPWSALGLHCLVCACCRTTCTWKSAGSCDRSAASGGHVLYLSAQLQSATFNIQPNIQHSAFSRSTLKKDIERHPATVFEIRGTLTT</sequence>
<evidence type="ECO:0000313" key="3">
    <source>
        <dbReference type="Proteomes" id="UP001286456"/>
    </source>
</evidence>
<reference evidence="2" key="1">
    <citation type="journal article" date="2023" name="Mol. Phylogenet. Evol.">
        <title>Genome-scale phylogeny and comparative genomics of the fungal order Sordariales.</title>
        <authorList>
            <person name="Hensen N."/>
            <person name="Bonometti L."/>
            <person name="Westerberg I."/>
            <person name="Brannstrom I.O."/>
            <person name="Guillou S."/>
            <person name="Cros-Aarteil S."/>
            <person name="Calhoun S."/>
            <person name="Haridas S."/>
            <person name="Kuo A."/>
            <person name="Mondo S."/>
            <person name="Pangilinan J."/>
            <person name="Riley R."/>
            <person name="LaButti K."/>
            <person name="Andreopoulos B."/>
            <person name="Lipzen A."/>
            <person name="Chen C."/>
            <person name="Yan M."/>
            <person name="Daum C."/>
            <person name="Ng V."/>
            <person name="Clum A."/>
            <person name="Steindorff A."/>
            <person name="Ohm R.A."/>
            <person name="Martin F."/>
            <person name="Silar P."/>
            <person name="Natvig D.O."/>
            <person name="Lalanne C."/>
            <person name="Gautier V."/>
            <person name="Ament-Velasquez S.L."/>
            <person name="Kruys A."/>
            <person name="Hutchinson M.I."/>
            <person name="Powell A.J."/>
            <person name="Barry K."/>
            <person name="Miller A.N."/>
            <person name="Grigoriev I.V."/>
            <person name="Debuchy R."/>
            <person name="Gladieux P."/>
            <person name="Hiltunen Thoren M."/>
            <person name="Johannesson H."/>
        </authorList>
    </citation>
    <scope>NUCLEOTIDE SEQUENCE</scope>
    <source>
        <strain evidence="2">SMH4131-1</strain>
    </source>
</reference>
<protein>
    <recommendedName>
        <fullName evidence="4">Secreted protein</fullName>
    </recommendedName>
</protein>
<evidence type="ECO:0008006" key="4">
    <source>
        <dbReference type="Google" id="ProtNLM"/>
    </source>
</evidence>
<proteinExistence type="predicted"/>
<evidence type="ECO:0000256" key="1">
    <source>
        <dbReference type="SAM" id="SignalP"/>
    </source>
</evidence>
<keyword evidence="1" id="KW-0732">Signal</keyword>
<reference evidence="2" key="2">
    <citation type="submission" date="2023-06" db="EMBL/GenBank/DDBJ databases">
        <authorList>
            <consortium name="Lawrence Berkeley National Laboratory"/>
            <person name="Haridas S."/>
            <person name="Hensen N."/>
            <person name="Bonometti L."/>
            <person name="Westerberg I."/>
            <person name="Brannstrom I.O."/>
            <person name="Guillou S."/>
            <person name="Cros-Aarteil S."/>
            <person name="Calhoun S."/>
            <person name="Kuo A."/>
            <person name="Mondo S."/>
            <person name="Pangilinan J."/>
            <person name="Riley R."/>
            <person name="Labutti K."/>
            <person name="Andreopoulos B."/>
            <person name="Lipzen A."/>
            <person name="Chen C."/>
            <person name="Yanf M."/>
            <person name="Daum C."/>
            <person name="Ng V."/>
            <person name="Clum A."/>
            <person name="Steindorff A."/>
            <person name="Ohm R."/>
            <person name="Martin F."/>
            <person name="Silar P."/>
            <person name="Natvig D."/>
            <person name="Lalanne C."/>
            <person name="Gautier V."/>
            <person name="Ament-Velasquez S.L."/>
            <person name="Kruys A."/>
            <person name="Hutchinson M.I."/>
            <person name="Powell A.J."/>
            <person name="Barry K."/>
            <person name="Miller A.N."/>
            <person name="Grigoriev I.V."/>
            <person name="Debuchy R."/>
            <person name="Gladieux P."/>
            <person name="Thoren M.H."/>
            <person name="Johannesson H."/>
        </authorList>
    </citation>
    <scope>NUCLEOTIDE SEQUENCE</scope>
    <source>
        <strain evidence="2">SMH4131-1</strain>
    </source>
</reference>
<dbReference type="AlphaFoldDB" id="A0AAE0J5S2"/>
<name>A0AAE0J5S2_9PEZI</name>
<feature type="signal peptide" evidence="1">
    <location>
        <begin position="1"/>
        <end position="27"/>
    </location>
</feature>
<keyword evidence="3" id="KW-1185">Reference proteome</keyword>
<gene>
    <name evidence="2" type="ORF">B0T19DRAFT_411310</name>
</gene>